<dbReference type="Proteomes" id="UP000663860">
    <property type="component" value="Unassembled WGS sequence"/>
</dbReference>
<dbReference type="GO" id="GO:0046872">
    <property type="term" value="F:metal ion binding"/>
    <property type="evidence" value="ECO:0007669"/>
    <property type="project" value="UniProtKB-KW"/>
</dbReference>
<dbReference type="SUPFAM" id="SSF63411">
    <property type="entry name" value="LuxS/MPP-like metallohydrolase"/>
    <property type="match status" value="1"/>
</dbReference>
<dbReference type="GO" id="GO:0004222">
    <property type="term" value="F:metalloendopeptidase activity"/>
    <property type="evidence" value="ECO:0007669"/>
    <property type="project" value="TreeGrafter"/>
</dbReference>
<comment type="caution">
    <text evidence="3">The sequence shown here is derived from an EMBL/GenBank/DDBJ whole genome shotgun (WGS) entry which is preliminary data.</text>
</comment>
<feature type="domain" description="Coenzyme PQQ synthesis protein F-like C-terminal lobe" evidence="2">
    <location>
        <begin position="69"/>
        <end position="168"/>
    </location>
</feature>
<evidence type="ECO:0000313" key="4">
    <source>
        <dbReference type="Proteomes" id="UP000663860"/>
    </source>
</evidence>
<dbReference type="PANTHER" id="PTHR43690">
    <property type="entry name" value="NARDILYSIN"/>
    <property type="match status" value="1"/>
</dbReference>
<reference evidence="3" key="1">
    <citation type="submission" date="2021-02" db="EMBL/GenBank/DDBJ databases">
        <authorList>
            <person name="Nowell W R."/>
        </authorList>
    </citation>
    <scope>NUCLEOTIDE SEQUENCE</scope>
</reference>
<sequence length="325" mass="38243">MSLIEQKFQEKRFYQPLFPGMWFNQRELKLPEGCNYAYTMFNDAQKLHAIEIYLQCFQQTLENNALLELFCHFVQEPCFDQLRTKEQLGYVVSSGTRRSRGGVQGFEVIVQSARKLDHVNQRIELFIDSIRDYIMNMSDDLFKKQREGYMVKKVEIPKSMHSQVYKFWNEITNHQFCFDRPQLEVEIIKSLERTDLLQFYDHYISLNSVHRRKLSVHVNPSAIALQETNNKKTIVNEDNELAAVTNEENTGTIIAGTVEHTVKLTEQPPITDKDSEEKEKIIPEKRINLPKEEWIDNVHVWKSKLSCYPLAQSYDKIDIPVLCKL</sequence>
<keyword evidence="1" id="KW-0479">Metal-binding</keyword>
<proteinExistence type="predicted"/>
<dbReference type="Pfam" id="PF22456">
    <property type="entry name" value="PqqF-like_C_4"/>
    <property type="match status" value="1"/>
</dbReference>
<gene>
    <name evidence="3" type="ORF">IZO911_LOCUS6305</name>
</gene>
<accession>A0A813S459</accession>
<dbReference type="InterPro" id="IPR054734">
    <property type="entry name" value="PqqF-like_C_4"/>
</dbReference>
<evidence type="ECO:0000313" key="3">
    <source>
        <dbReference type="EMBL" id="CAF0789308.1"/>
    </source>
</evidence>
<dbReference type="PANTHER" id="PTHR43690:SF18">
    <property type="entry name" value="INSULIN-DEGRADING ENZYME-RELATED"/>
    <property type="match status" value="1"/>
</dbReference>
<protein>
    <recommendedName>
        <fullName evidence="2">Coenzyme PQQ synthesis protein F-like C-terminal lobe domain-containing protein</fullName>
    </recommendedName>
</protein>
<dbReference type="GO" id="GO:0051603">
    <property type="term" value="P:proteolysis involved in protein catabolic process"/>
    <property type="evidence" value="ECO:0007669"/>
    <property type="project" value="TreeGrafter"/>
</dbReference>
<dbReference type="AlphaFoldDB" id="A0A813S459"/>
<dbReference type="InterPro" id="IPR011249">
    <property type="entry name" value="Metalloenz_LuxS/M16"/>
</dbReference>
<dbReference type="InterPro" id="IPR050626">
    <property type="entry name" value="Peptidase_M16"/>
</dbReference>
<dbReference type="GO" id="GO:0005739">
    <property type="term" value="C:mitochondrion"/>
    <property type="evidence" value="ECO:0007669"/>
    <property type="project" value="TreeGrafter"/>
</dbReference>
<evidence type="ECO:0000256" key="1">
    <source>
        <dbReference type="ARBA" id="ARBA00022723"/>
    </source>
</evidence>
<dbReference type="GO" id="GO:0005829">
    <property type="term" value="C:cytosol"/>
    <property type="evidence" value="ECO:0007669"/>
    <property type="project" value="TreeGrafter"/>
</dbReference>
<dbReference type="Gene3D" id="3.30.830.10">
    <property type="entry name" value="Metalloenzyme, LuxS/M16 peptidase-like"/>
    <property type="match status" value="1"/>
</dbReference>
<organism evidence="3 4">
    <name type="scientific">Adineta steineri</name>
    <dbReference type="NCBI Taxonomy" id="433720"/>
    <lineage>
        <taxon>Eukaryota</taxon>
        <taxon>Metazoa</taxon>
        <taxon>Spiralia</taxon>
        <taxon>Gnathifera</taxon>
        <taxon>Rotifera</taxon>
        <taxon>Eurotatoria</taxon>
        <taxon>Bdelloidea</taxon>
        <taxon>Adinetida</taxon>
        <taxon>Adinetidae</taxon>
        <taxon>Adineta</taxon>
    </lineage>
</organism>
<dbReference type="EMBL" id="CAJNOE010000039">
    <property type="protein sequence ID" value="CAF0789308.1"/>
    <property type="molecule type" value="Genomic_DNA"/>
</dbReference>
<evidence type="ECO:0000259" key="2">
    <source>
        <dbReference type="Pfam" id="PF22456"/>
    </source>
</evidence>
<name>A0A813S459_9BILA</name>
<dbReference type="GO" id="GO:0043171">
    <property type="term" value="P:peptide catabolic process"/>
    <property type="evidence" value="ECO:0007669"/>
    <property type="project" value="TreeGrafter"/>
</dbReference>